<accession>A0A969PV70</accession>
<proteinExistence type="predicted"/>
<dbReference type="EMBL" id="JAATHJ010000035">
    <property type="protein sequence ID" value="NJP38971.1"/>
    <property type="molecule type" value="Genomic_DNA"/>
</dbReference>
<dbReference type="Pfam" id="PF18008">
    <property type="entry name" value="Bac_RepA_C"/>
    <property type="match status" value="1"/>
</dbReference>
<name>A0A969PV70_9BACI</name>
<feature type="compositionally biased region" description="Low complexity" evidence="1">
    <location>
        <begin position="140"/>
        <end position="166"/>
    </location>
</feature>
<feature type="compositionally biased region" description="Low complexity" evidence="1">
    <location>
        <begin position="179"/>
        <end position="190"/>
    </location>
</feature>
<organism evidence="3 4">
    <name type="scientific">Alkalicoccus luteus</name>
    <dbReference type="NCBI Taxonomy" id="1237094"/>
    <lineage>
        <taxon>Bacteria</taxon>
        <taxon>Bacillati</taxon>
        <taxon>Bacillota</taxon>
        <taxon>Bacilli</taxon>
        <taxon>Bacillales</taxon>
        <taxon>Bacillaceae</taxon>
        <taxon>Alkalicoccus</taxon>
    </lineage>
</organism>
<protein>
    <submittedName>
        <fullName evidence="3">Helix-turn-helix domain-containing protein</fullName>
    </submittedName>
</protein>
<dbReference type="InterPro" id="IPR036388">
    <property type="entry name" value="WH-like_DNA-bd_sf"/>
</dbReference>
<feature type="domain" description="Replication initiator protein A C-terminal" evidence="2">
    <location>
        <begin position="227"/>
        <end position="312"/>
    </location>
</feature>
<dbReference type="RefSeq" id="WP_168008956.1">
    <property type="nucleotide sequence ID" value="NZ_JAATHJ010000035.1"/>
</dbReference>
<dbReference type="Gene3D" id="1.10.10.10">
    <property type="entry name" value="Winged helix-like DNA-binding domain superfamily/Winged helix DNA-binding domain"/>
    <property type="match status" value="1"/>
</dbReference>
<comment type="caution">
    <text evidence="3">The sequence shown here is derived from an EMBL/GenBank/DDBJ whole genome shotgun (WGS) entry which is preliminary data.</text>
</comment>
<dbReference type="AlphaFoldDB" id="A0A969PV70"/>
<gene>
    <name evidence="3" type="ORF">HCN83_15490</name>
</gene>
<dbReference type="Proteomes" id="UP000752012">
    <property type="component" value="Unassembled WGS sequence"/>
</dbReference>
<evidence type="ECO:0000259" key="2">
    <source>
        <dbReference type="Pfam" id="PF18008"/>
    </source>
</evidence>
<dbReference type="InterPro" id="IPR041151">
    <property type="entry name" value="Bac_RepA_C"/>
</dbReference>
<keyword evidence="4" id="KW-1185">Reference proteome</keyword>
<feature type="region of interest" description="Disordered" evidence="1">
    <location>
        <begin position="113"/>
        <end position="214"/>
    </location>
</feature>
<dbReference type="Pfam" id="PF13730">
    <property type="entry name" value="HTH_36"/>
    <property type="match status" value="1"/>
</dbReference>
<reference evidence="3 4" key="1">
    <citation type="submission" date="2020-03" db="EMBL/GenBank/DDBJ databases">
        <title>Assessment of the enzymatic potential of alkaline-tolerant lipase obtained from Bacillus luteus H11 (technogenic soil) for the bioremediation of saline soils contaminated with petroleum substances.</title>
        <authorList>
            <person name="Kalwasinska A."/>
        </authorList>
    </citation>
    <scope>NUCLEOTIDE SEQUENCE [LARGE SCALE GENOMIC DNA]</scope>
    <source>
        <strain evidence="3 4">H11</strain>
    </source>
</reference>
<sequence>MNAVIQFEGTIYEQGYGLIAQQVMRDSTLPKQSKLIYSYMCSFAGASQDGERTAFPSISLQLKELGMTRDTYYKWRKYLIDRGLLKITKQRKEGAKFERNIYSIIAVPKPEPINSVSEEKKDSEQNSDENPDTEGNSPWSNFSTTEKSTTENSTTNSNSLNSNSLKRNTDTRDTRETKSVSSSSSQIISSGEVQTHHEPKGGISTAKKGQDDQEELLKESLRKNSGLSDRTFKLLSGFSESYEQMYNWIGIFYRAKKKAEENMNEVIIMEYEMNEEMIYTSLLSVIRIIRTQEKENPDNYMFISLKNAFEEELTIRARQKKKDDNANHWLNG</sequence>
<evidence type="ECO:0000313" key="4">
    <source>
        <dbReference type="Proteomes" id="UP000752012"/>
    </source>
</evidence>
<feature type="compositionally biased region" description="Basic and acidic residues" evidence="1">
    <location>
        <begin position="167"/>
        <end position="178"/>
    </location>
</feature>
<evidence type="ECO:0000313" key="3">
    <source>
        <dbReference type="EMBL" id="NJP38971.1"/>
    </source>
</evidence>
<evidence type="ECO:0000256" key="1">
    <source>
        <dbReference type="SAM" id="MobiDB-lite"/>
    </source>
</evidence>